<evidence type="ECO:0008006" key="3">
    <source>
        <dbReference type="Google" id="ProtNLM"/>
    </source>
</evidence>
<name>A0ABS6AYJ8_9NOCA</name>
<protein>
    <recommendedName>
        <fullName evidence="3">Ig-like domain-containing protein</fullName>
    </recommendedName>
</protein>
<reference evidence="1 2" key="1">
    <citation type="submission" date="2021-06" db="EMBL/GenBank/DDBJ databases">
        <title>Actinomycetes sequencing.</title>
        <authorList>
            <person name="Shan Q."/>
        </authorList>
    </citation>
    <scope>NUCLEOTIDE SEQUENCE [LARGE SCALE GENOMIC DNA]</scope>
    <source>
        <strain evidence="1 2">NEAU-G5</strain>
    </source>
</reference>
<dbReference type="EMBL" id="JAHKNI010000005">
    <property type="protein sequence ID" value="MBU3063123.1"/>
    <property type="molecule type" value="Genomic_DNA"/>
</dbReference>
<evidence type="ECO:0000313" key="1">
    <source>
        <dbReference type="EMBL" id="MBU3063123.1"/>
    </source>
</evidence>
<keyword evidence="2" id="KW-1185">Reference proteome</keyword>
<dbReference type="RefSeq" id="WP_215918043.1">
    <property type="nucleotide sequence ID" value="NZ_JAHKNI010000005.1"/>
</dbReference>
<accession>A0ABS6AYJ8</accession>
<evidence type="ECO:0000313" key="2">
    <source>
        <dbReference type="Proteomes" id="UP000733379"/>
    </source>
</evidence>
<proteinExistence type="predicted"/>
<organism evidence="1 2">
    <name type="scientific">Nocardia albiluteola</name>
    <dbReference type="NCBI Taxonomy" id="2842303"/>
    <lineage>
        <taxon>Bacteria</taxon>
        <taxon>Bacillati</taxon>
        <taxon>Actinomycetota</taxon>
        <taxon>Actinomycetes</taxon>
        <taxon>Mycobacteriales</taxon>
        <taxon>Nocardiaceae</taxon>
        <taxon>Nocardia</taxon>
    </lineage>
</organism>
<sequence length="140" mass="15529">MPPLPAMWNSLHRNDPAAMAIATVQAVFDWHPERGETGPETAAQRATPLFTPRAAAEYQPYPIPRPTWQQWMDEHATIAAITVISTEEHPADSEVSWHRKTATTLTITAPGKAPTTLNVICLVTEQKQPLWTTSALTHLE</sequence>
<comment type="caution">
    <text evidence="1">The sequence shown here is derived from an EMBL/GenBank/DDBJ whole genome shotgun (WGS) entry which is preliminary data.</text>
</comment>
<dbReference type="Proteomes" id="UP000733379">
    <property type="component" value="Unassembled WGS sequence"/>
</dbReference>
<gene>
    <name evidence="1" type="ORF">KO481_16505</name>
</gene>